<evidence type="ECO:0000313" key="2">
    <source>
        <dbReference type="Proteomes" id="UP000663193"/>
    </source>
</evidence>
<dbReference type="VEuPathDB" id="FungiDB:JI435_423100"/>
<dbReference type="EMBL" id="CP069042">
    <property type="protein sequence ID" value="QRD06143.1"/>
    <property type="molecule type" value="Genomic_DNA"/>
</dbReference>
<proteinExistence type="predicted"/>
<organism evidence="1 2">
    <name type="scientific">Phaeosphaeria nodorum (strain SN15 / ATCC MYA-4574 / FGSC 10173)</name>
    <name type="common">Glume blotch fungus</name>
    <name type="synonym">Parastagonospora nodorum</name>
    <dbReference type="NCBI Taxonomy" id="321614"/>
    <lineage>
        <taxon>Eukaryota</taxon>
        <taxon>Fungi</taxon>
        <taxon>Dikarya</taxon>
        <taxon>Ascomycota</taxon>
        <taxon>Pezizomycotina</taxon>
        <taxon>Dothideomycetes</taxon>
        <taxon>Pleosporomycetidae</taxon>
        <taxon>Pleosporales</taxon>
        <taxon>Pleosporineae</taxon>
        <taxon>Phaeosphaeriaceae</taxon>
        <taxon>Parastagonospora</taxon>
    </lineage>
</organism>
<protein>
    <submittedName>
        <fullName evidence="1">Uncharacterized protein</fullName>
    </submittedName>
</protein>
<sequence length="79" mass="8590">MVSMKWKGSRSCEGGEGLERLLSELWNSNHVPLSSVECRCLDFQNLSMYGSCGCSLVGLSFCRVAKLIRGTLGGDTDRG</sequence>
<gene>
    <name evidence="1" type="ORF">JI435_423100</name>
</gene>
<name>A0A7U2IAC2_PHANO</name>
<accession>A0A7U2IAC2</accession>
<keyword evidence="2" id="KW-1185">Reference proteome</keyword>
<dbReference type="Proteomes" id="UP000663193">
    <property type="component" value="Chromosome 20"/>
</dbReference>
<dbReference type="AlphaFoldDB" id="A0A7U2IAC2"/>
<evidence type="ECO:0000313" key="1">
    <source>
        <dbReference type="EMBL" id="QRD06143.1"/>
    </source>
</evidence>
<reference evidence="2" key="1">
    <citation type="journal article" date="2021" name="BMC Genomics">
        <title>Chromosome-level genome assembly and manually-curated proteome of model necrotroph Parastagonospora nodorum Sn15 reveals a genome-wide trove of candidate effector homologs, and redundancy of virulence-related functions within an accessory chromosome.</title>
        <authorList>
            <person name="Bertazzoni S."/>
            <person name="Jones D.A.B."/>
            <person name="Phan H.T."/>
            <person name="Tan K.-C."/>
            <person name="Hane J.K."/>
        </authorList>
    </citation>
    <scope>NUCLEOTIDE SEQUENCE [LARGE SCALE GENOMIC DNA]</scope>
    <source>
        <strain evidence="2">SN15 / ATCC MYA-4574 / FGSC 10173)</strain>
    </source>
</reference>